<feature type="domain" description="Transposase for insertion sequence element IS21-like C-terminal" evidence="1">
    <location>
        <begin position="3"/>
        <end position="63"/>
    </location>
</feature>
<comment type="caution">
    <text evidence="2">The sequence shown here is derived from an EMBL/GenBank/DDBJ whole genome shotgun (WGS) entry which is preliminary data.</text>
</comment>
<sequence>QKLERRVSHDGLVAVGGNYYSVPDRTRRIVEVEQLPDLIRVIDRGIVVAEHPVLEGRRQYRIDQRHRTGRPQPRTPDRPMTMIGRIGDHVPLRSLAIYDAIGASLAMEGRP</sequence>
<dbReference type="InterPro" id="IPR054353">
    <property type="entry name" value="IstA-like_C"/>
</dbReference>
<accession>A0ABT2IB89</accession>
<reference evidence="2" key="1">
    <citation type="submission" date="2022-09" db="EMBL/GenBank/DDBJ databases">
        <title>Novosphingobium sp. Nov., a polycyclic aromatic hydrocarbon-degrading bacterium isolated form mangrove sediments in HongKong.</title>
        <authorList>
            <person name="Hu Z."/>
        </authorList>
    </citation>
    <scope>NUCLEOTIDE SEQUENCE</scope>
    <source>
        <strain evidence="2">HK4-1</strain>
    </source>
</reference>
<evidence type="ECO:0000313" key="3">
    <source>
        <dbReference type="Proteomes" id="UP001165583"/>
    </source>
</evidence>
<proteinExistence type="predicted"/>
<feature type="non-terminal residue" evidence="2">
    <location>
        <position position="1"/>
    </location>
</feature>
<evidence type="ECO:0000313" key="2">
    <source>
        <dbReference type="EMBL" id="MCT2402090.1"/>
    </source>
</evidence>
<keyword evidence="3" id="KW-1185">Reference proteome</keyword>
<dbReference type="Proteomes" id="UP001165583">
    <property type="component" value="Unassembled WGS sequence"/>
</dbReference>
<dbReference type="EMBL" id="JANZXA010000051">
    <property type="protein sequence ID" value="MCT2402090.1"/>
    <property type="molecule type" value="Genomic_DNA"/>
</dbReference>
<evidence type="ECO:0000259" key="1">
    <source>
        <dbReference type="Pfam" id="PF22483"/>
    </source>
</evidence>
<name>A0ABT2IB89_9SPHN</name>
<gene>
    <name evidence="2" type="ORF">NZK81_21410</name>
</gene>
<dbReference type="Pfam" id="PF22483">
    <property type="entry name" value="Mu-transpos_C_2"/>
    <property type="match status" value="1"/>
</dbReference>
<protein>
    <submittedName>
        <fullName evidence="2">IS21 family transposase</fullName>
    </submittedName>
</protein>
<dbReference type="RefSeq" id="WP_419181732.1">
    <property type="nucleotide sequence ID" value="NZ_JANZXA010000051.1"/>
</dbReference>
<organism evidence="2 3">
    <name type="scientific">Novosphingobium mangrovi</name>
    <name type="common">ex Huang et al. 2023</name>
    <dbReference type="NCBI Taxonomy" id="2976432"/>
    <lineage>
        <taxon>Bacteria</taxon>
        <taxon>Pseudomonadati</taxon>
        <taxon>Pseudomonadota</taxon>
        <taxon>Alphaproteobacteria</taxon>
        <taxon>Sphingomonadales</taxon>
        <taxon>Sphingomonadaceae</taxon>
        <taxon>Novosphingobium</taxon>
    </lineage>
</organism>